<evidence type="ECO:0000313" key="2">
    <source>
        <dbReference type="Proteomes" id="UP000244755"/>
    </source>
</evidence>
<dbReference type="RefSeq" id="WP_099952142.1">
    <property type="nucleotide sequence ID" value="NZ_CP028843.1"/>
</dbReference>
<protein>
    <submittedName>
        <fullName evidence="1">Uncharacterized protein</fullName>
    </submittedName>
</protein>
<dbReference type="AlphaFoldDB" id="A0A2R4WFA6"/>
<name>A0A2R4WFA6_9HYPH</name>
<gene>
    <name evidence="1" type="ORF">DA075_04175</name>
</gene>
<evidence type="ECO:0000313" key="1">
    <source>
        <dbReference type="EMBL" id="AWB20230.1"/>
    </source>
</evidence>
<organism evidence="1 2">
    <name type="scientific">Methylobacterium currus</name>
    <dbReference type="NCBI Taxonomy" id="2051553"/>
    <lineage>
        <taxon>Bacteria</taxon>
        <taxon>Pseudomonadati</taxon>
        <taxon>Pseudomonadota</taxon>
        <taxon>Alphaproteobacteria</taxon>
        <taxon>Hyphomicrobiales</taxon>
        <taxon>Methylobacteriaceae</taxon>
        <taxon>Methylobacterium</taxon>
    </lineage>
</organism>
<accession>A0A2R4WFA6</accession>
<reference evidence="1 2" key="1">
    <citation type="submission" date="2018-04" db="EMBL/GenBank/DDBJ databases">
        <title>Methylobacterium sp. PR1016A genome.</title>
        <authorList>
            <person name="Park W."/>
        </authorList>
    </citation>
    <scope>NUCLEOTIDE SEQUENCE [LARGE SCALE GENOMIC DNA]</scope>
    <source>
        <strain evidence="1 2">PR1016A</strain>
    </source>
</reference>
<dbReference type="KEGG" id="mee:DA075_04175"/>
<keyword evidence="2" id="KW-1185">Reference proteome</keyword>
<dbReference type="Proteomes" id="UP000244755">
    <property type="component" value="Chromosome 1"/>
</dbReference>
<dbReference type="EMBL" id="CP028843">
    <property type="protein sequence ID" value="AWB20230.1"/>
    <property type="molecule type" value="Genomic_DNA"/>
</dbReference>
<sequence>MARHQGHFSEGHLIEIRARILRVAAGASPIVTLSHPVPVGAAPSVLAACLPRHPAAVEAWPGAPS</sequence>
<proteinExistence type="predicted"/>